<accession>A0A369JBC5</accession>
<evidence type="ECO:0000313" key="2">
    <source>
        <dbReference type="Proteomes" id="UP000076154"/>
    </source>
</evidence>
<dbReference type="AlphaFoldDB" id="A0A369JBC5"/>
<dbReference type="Proteomes" id="UP000076154">
    <property type="component" value="Unassembled WGS sequence"/>
</dbReference>
<proteinExistence type="predicted"/>
<organism evidence="1 2">
    <name type="scientific">Hypsizygus marmoreus</name>
    <name type="common">White beech mushroom</name>
    <name type="synonym">Agaricus marmoreus</name>
    <dbReference type="NCBI Taxonomy" id="39966"/>
    <lineage>
        <taxon>Eukaryota</taxon>
        <taxon>Fungi</taxon>
        <taxon>Dikarya</taxon>
        <taxon>Basidiomycota</taxon>
        <taxon>Agaricomycotina</taxon>
        <taxon>Agaricomycetes</taxon>
        <taxon>Agaricomycetidae</taxon>
        <taxon>Agaricales</taxon>
        <taxon>Tricholomatineae</taxon>
        <taxon>Lyophyllaceae</taxon>
        <taxon>Hypsizygus</taxon>
    </lineage>
</organism>
<dbReference type="STRING" id="39966.A0A369JBC5"/>
<dbReference type="InParanoid" id="A0A369JBC5"/>
<dbReference type="OrthoDB" id="5987198at2759"/>
<gene>
    <name evidence="1" type="ORF">Hypma_003339</name>
</gene>
<keyword evidence="2" id="KW-1185">Reference proteome</keyword>
<sequence>MPLLREFNDPEFLSCDFVTQILEGMQFMHRKVVAHSCQVCLLYASRLTFSRFIDVTSISIMTDASSTVPHGWRFIHNKFALNGRELVLTTASDTTSSAIAALSDFSSVRVQSSPVLKDATTTLQNWGSKIPYWYVALASYDESPLCVGKTHQKYLGLRFKFMLTLDFLTRPTALLAL</sequence>
<dbReference type="EMBL" id="LUEZ02000131">
    <property type="protein sequence ID" value="RDB16166.1"/>
    <property type="molecule type" value="Genomic_DNA"/>
</dbReference>
<protein>
    <submittedName>
        <fullName evidence="1">Uncharacterized protein</fullName>
    </submittedName>
</protein>
<evidence type="ECO:0000313" key="1">
    <source>
        <dbReference type="EMBL" id="RDB16166.1"/>
    </source>
</evidence>
<reference evidence="1" key="1">
    <citation type="submission" date="2018-04" db="EMBL/GenBank/DDBJ databases">
        <title>Whole genome sequencing of Hypsizygus marmoreus.</title>
        <authorList>
            <person name="Choi I.-G."/>
            <person name="Min B."/>
            <person name="Kim J.-G."/>
            <person name="Kim S."/>
            <person name="Oh Y.-L."/>
            <person name="Kong W.-S."/>
            <person name="Park H."/>
            <person name="Jeong J."/>
            <person name="Song E.-S."/>
        </authorList>
    </citation>
    <scope>NUCLEOTIDE SEQUENCE [LARGE SCALE GENOMIC DNA]</scope>
    <source>
        <strain evidence="1">51987-8</strain>
    </source>
</reference>
<comment type="caution">
    <text evidence="1">The sequence shown here is derived from an EMBL/GenBank/DDBJ whole genome shotgun (WGS) entry which is preliminary data.</text>
</comment>
<name>A0A369JBC5_HYPMA</name>